<dbReference type="SUPFAM" id="SSF56747">
    <property type="entry name" value="Prim-pol domain"/>
    <property type="match status" value="1"/>
</dbReference>
<proteinExistence type="inferred from homology"/>
<dbReference type="Proteomes" id="UP000324629">
    <property type="component" value="Unassembled WGS sequence"/>
</dbReference>
<feature type="non-terminal residue" evidence="2">
    <location>
        <position position="104"/>
    </location>
</feature>
<keyword evidence="3" id="KW-1185">Reference proteome</keyword>
<comment type="caution">
    <text evidence="2">The sequence shown here is derived from an EMBL/GenBank/DDBJ whole genome shotgun (WGS) entry which is preliminary data.</text>
</comment>
<protein>
    <submittedName>
        <fullName evidence="2">Uncharacterized protein</fullName>
    </submittedName>
</protein>
<reference evidence="2 3" key="1">
    <citation type="journal article" date="2019" name="Gigascience">
        <title>Whole-genome sequence of the oriental lung fluke Paragonimus westermani.</title>
        <authorList>
            <person name="Oey H."/>
            <person name="Zakrzewski M."/>
            <person name="Narain K."/>
            <person name="Devi K.R."/>
            <person name="Agatsuma T."/>
            <person name="Nawaratna S."/>
            <person name="Gobert G.N."/>
            <person name="Jones M.K."/>
            <person name="Ragan M.A."/>
            <person name="McManus D.P."/>
            <person name="Krause L."/>
        </authorList>
    </citation>
    <scope>NUCLEOTIDE SEQUENCE [LARGE SCALE GENOMIC DNA]</scope>
    <source>
        <strain evidence="2 3">IND2009</strain>
    </source>
</reference>
<gene>
    <name evidence="2" type="ORF">DEA37_0009180</name>
</gene>
<evidence type="ECO:0000313" key="3">
    <source>
        <dbReference type="Proteomes" id="UP000324629"/>
    </source>
</evidence>
<sequence>MHAEEFSDDLLKLYYKRLFPCDLFCKWLTYGSGDLVRREFSFTLPGDIYMRYQSYETAGDLRKDLVSLCPHKIDIGAVYSSAPKRHRAVMPSSFKVSFSNEYNQ</sequence>
<evidence type="ECO:0000313" key="2">
    <source>
        <dbReference type="EMBL" id="KAA3673220.1"/>
    </source>
</evidence>
<evidence type="ECO:0000256" key="1">
    <source>
        <dbReference type="ARBA" id="ARBA00009762"/>
    </source>
</evidence>
<dbReference type="AlphaFoldDB" id="A0A5J4NCS5"/>
<comment type="similarity">
    <text evidence="1">Belongs to the eukaryotic-type primase small subunit family.</text>
</comment>
<dbReference type="PANTHER" id="PTHR10536">
    <property type="entry name" value="DNA PRIMASE SMALL SUBUNIT"/>
    <property type="match status" value="1"/>
</dbReference>
<dbReference type="EMBL" id="QNGE01004103">
    <property type="protein sequence ID" value="KAA3673220.1"/>
    <property type="molecule type" value="Genomic_DNA"/>
</dbReference>
<organism evidence="2 3">
    <name type="scientific">Paragonimus westermani</name>
    <dbReference type="NCBI Taxonomy" id="34504"/>
    <lineage>
        <taxon>Eukaryota</taxon>
        <taxon>Metazoa</taxon>
        <taxon>Spiralia</taxon>
        <taxon>Lophotrochozoa</taxon>
        <taxon>Platyhelminthes</taxon>
        <taxon>Trematoda</taxon>
        <taxon>Digenea</taxon>
        <taxon>Plagiorchiida</taxon>
        <taxon>Troglotremata</taxon>
        <taxon>Troglotrematidae</taxon>
        <taxon>Paragonimus</taxon>
    </lineage>
</organism>
<accession>A0A5J4NCS5</accession>
<name>A0A5J4NCS5_9TREM</name>
<dbReference type="Gene3D" id="3.90.920.10">
    <property type="entry name" value="DNA primase, PRIM domain"/>
    <property type="match status" value="1"/>
</dbReference>